<dbReference type="SUPFAM" id="SSF100895">
    <property type="entry name" value="Kazal-type serine protease inhibitors"/>
    <property type="match status" value="1"/>
</dbReference>
<dbReference type="GO" id="GO:0043252">
    <property type="term" value="P:sodium-independent organic anion transport"/>
    <property type="evidence" value="ECO:0007669"/>
    <property type="project" value="TreeGrafter"/>
</dbReference>
<comment type="subcellular location">
    <subcellularLocation>
        <location evidence="1 8">Cell membrane</location>
        <topology evidence="1 8">Multi-pass membrane protein</topology>
    </subcellularLocation>
</comment>
<dbReference type="OrthoDB" id="5062115at2759"/>
<feature type="transmembrane region" description="Helical" evidence="8">
    <location>
        <begin position="109"/>
        <end position="128"/>
    </location>
</feature>
<feature type="transmembrane region" description="Helical" evidence="8">
    <location>
        <begin position="77"/>
        <end position="97"/>
    </location>
</feature>
<feature type="transmembrane region" description="Helical" evidence="8">
    <location>
        <begin position="375"/>
        <end position="396"/>
    </location>
</feature>
<evidence type="ECO:0000256" key="5">
    <source>
        <dbReference type="ARBA" id="ARBA00022989"/>
    </source>
</evidence>
<dbReference type="InterPro" id="IPR036058">
    <property type="entry name" value="Kazal_dom_sf"/>
</dbReference>
<name>A0A914AKJ1_PATMI</name>
<evidence type="ECO:0000256" key="4">
    <source>
        <dbReference type="ARBA" id="ARBA00022692"/>
    </source>
</evidence>
<dbReference type="Pfam" id="PF03137">
    <property type="entry name" value="OATP"/>
    <property type="match status" value="1"/>
</dbReference>
<dbReference type="PROSITE" id="PS51465">
    <property type="entry name" value="KAZAL_2"/>
    <property type="match status" value="1"/>
</dbReference>
<feature type="transmembrane region" description="Helical" evidence="8">
    <location>
        <begin position="615"/>
        <end position="636"/>
    </location>
</feature>
<keyword evidence="7" id="KW-1015">Disulfide bond</keyword>
<dbReference type="GO" id="GO:0006811">
    <property type="term" value="P:monoatomic ion transport"/>
    <property type="evidence" value="ECO:0007669"/>
    <property type="project" value="UniProtKB-KW"/>
</dbReference>
<reference evidence="10" key="1">
    <citation type="submission" date="2022-11" db="UniProtKB">
        <authorList>
            <consortium name="EnsemblMetazoa"/>
        </authorList>
    </citation>
    <scope>IDENTIFICATION</scope>
</reference>
<evidence type="ECO:0000256" key="6">
    <source>
        <dbReference type="ARBA" id="ARBA00023136"/>
    </source>
</evidence>
<sequence length="666" mass="72497">MAVGEPKQQLACIEEDAPECRYFSFSPPCLQRFARPAFFVFIGCMFFFMDGFVVGMFQGVLTTIEHRYQLNVTQLSMIVGAYCIGGVIGITCLILFLSRPDTNRARVMGICCLLNGLAICSQTIPQFIQSPYVPGGFETSNNSANAYQEVEMVCRGEQVDEKLCTEDQVAENVSPNQVAFYVLFFGSMLEGVFFTIVFTLVETYIADSTTPGKTAFYMGILGAVGGLSPVAGIFVTAAFLGLWVDFYRVPSSAVPVSPNDHEWVGAWWLGFAMSALLSLLPVVPFFGFPSVMRNSQGTEAVNGDGYQQIQKVVQASKRDTFKDSLVTFWRVLKNRDCMLTCLSQACAILILYGYGTFVPKYLEVQFEMATQLADILTGCLLAPAYAIGYVLAGSLVKRFNIQYQGLVSLSCVALALGVIGFTVILFSGCQNENLAGVFTPYVGQSHLDLKASCNSDCACSLSVYSPVCDGQGITYFSACHAGCRVVTEQEYGDCSCLTTGPTNTAMDLNANGTSVTVEEACDNHCTLGALYLVVLTVVLMLAQFAQLMRLNVVIRCVSPEDRPVALGVYNATALLASAPASYVFGAIIDSACMVWQQTCYGQGACLLYDKVWYRFSYNGLALGVGILCLGSMLIVWKFPSYTDKKVNNNVKEEEYASEEKSLTGPI</sequence>
<evidence type="ECO:0000256" key="8">
    <source>
        <dbReference type="RuleBase" id="RU362056"/>
    </source>
</evidence>
<feature type="transmembrane region" description="Helical" evidence="8">
    <location>
        <begin position="403"/>
        <end position="426"/>
    </location>
</feature>
<protein>
    <recommendedName>
        <fullName evidence="8">Solute carrier organic anion transporter family member</fullName>
    </recommendedName>
</protein>
<dbReference type="Pfam" id="PF07648">
    <property type="entry name" value="Kazal_2"/>
    <property type="match status" value="1"/>
</dbReference>
<feature type="transmembrane region" description="Helical" evidence="8">
    <location>
        <begin position="37"/>
        <end position="57"/>
    </location>
</feature>
<evidence type="ECO:0000256" key="3">
    <source>
        <dbReference type="ARBA" id="ARBA00022475"/>
    </source>
</evidence>
<evidence type="ECO:0000256" key="7">
    <source>
        <dbReference type="ARBA" id="ARBA00023157"/>
    </source>
</evidence>
<feature type="transmembrane region" description="Helical" evidence="8">
    <location>
        <begin position="337"/>
        <end position="355"/>
    </location>
</feature>
<accession>A0A914AKJ1</accession>
<keyword evidence="6 8" id="KW-0472">Membrane</keyword>
<dbReference type="GO" id="GO:0016323">
    <property type="term" value="C:basolateral plasma membrane"/>
    <property type="evidence" value="ECO:0007669"/>
    <property type="project" value="TreeGrafter"/>
</dbReference>
<keyword evidence="4 8" id="KW-0812">Transmembrane</keyword>
<keyword evidence="11" id="KW-1185">Reference proteome</keyword>
<keyword evidence="5 8" id="KW-1133">Transmembrane helix</keyword>
<organism evidence="10 11">
    <name type="scientific">Patiria miniata</name>
    <name type="common">Bat star</name>
    <name type="synonym">Asterina miniata</name>
    <dbReference type="NCBI Taxonomy" id="46514"/>
    <lineage>
        <taxon>Eukaryota</taxon>
        <taxon>Metazoa</taxon>
        <taxon>Echinodermata</taxon>
        <taxon>Eleutherozoa</taxon>
        <taxon>Asterozoa</taxon>
        <taxon>Asteroidea</taxon>
        <taxon>Valvatacea</taxon>
        <taxon>Valvatida</taxon>
        <taxon>Asterinidae</taxon>
        <taxon>Patiria</taxon>
    </lineage>
</organism>
<feature type="transmembrane region" description="Helical" evidence="8">
    <location>
        <begin position="566"/>
        <end position="588"/>
    </location>
</feature>
<dbReference type="SUPFAM" id="SSF103473">
    <property type="entry name" value="MFS general substrate transporter"/>
    <property type="match status" value="1"/>
</dbReference>
<comment type="similarity">
    <text evidence="2 8">Belongs to the organo anion transporter (TC 2.A.60) family.</text>
</comment>
<keyword evidence="8" id="KW-0813">Transport</keyword>
<dbReference type="InterPro" id="IPR002350">
    <property type="entry name" value="Kazal_dom"/>
</dbReference>
<dbReference type="PANTHER" id="PTHR11388:SF76">
    <property type="entry name" value="SOLUTE CARRIER ORGANIC ANION TRANSPORTER FAMILY MEMBER"/>
    <property type="match status" value="1"/>
</dbReference>
<feature type="transmembrane region" description="Helical" evidence="8">
    <location>
        <begin position="527"/>
        <end position="545"/>
    </location>
</feature>
<dbReference type="InterPro" id="IPR004156">
    <property type="entry name" value="OATP"/>
</dbReference>
<dbReference type="NCBIfam" id="TIGR00805">
    <property type="entry name" value="oat"/>
    <property type="match status" value="1"/>
</dbReference>
<keyword evidence="8" id="KW-0406">Ion transport</keyword>
<dbReference type="AlphaFoldDB" id="A0A914AKJ1"/>
<dbReference type="PANTHER" id="PTHR11388">
    <property type="entry name" value="ORGANIC ANION TRANSPORTER"/>
    <property type="match status" value="1"/>
</dbReference>
<feature type="transmembrane region" description="Helical" evidence="8">
    <location>
        <begin position="216"/>
        <end position="244"/>
    </location>
</feature>
<proteinExistence type="inferred from homology"/>
<evidence type="ECO:0000313" key="10">
    <source>
        <dbReference type="EnsemblMetazoa" id="XP_038064510.1"/>
    </source>
</evidence>
<dbReference type="EnsemblMetazoa" id="XM_038208582.1">
    <property type="protein sequence ID" value="XP_038064510.1"/>
    <property type="gene ID" value="LOC119734941"/>
</dbReference>
<evidence type="ECO:0000256" key="2">
    <source>
        <dbReference type="ARBA" id="ARBA00009657"/>
    </source>
</evidence>
<dbReference type="GO" id="GO:0015347">
    <property type="term" value="F:sodium-independent organic anion transmembrane transporter activity"/>
    <property type="evidence" value="ECO:0007669"/>
    <property type="project" value="TreeGrafter"/>
</dbReference>
<evidence type="ECO:0000259" key="9">
    <source>
        <dbReference type="PROSITE" id="PS51465"/>
    </source>
</evidence>
<dbReference type="GeneID" id="119734941"/>
<dbReference type="InterPro" id="IPR036259">
    <property type="entry name" value="MFS_trans_sf"/>
</dbReference>
<dbReference type="Gene3D" id="1.20.1250.20">
    <property type="entry name" value="MFS general substrate transporter like domains"/>
    <property type="match status" value="1"/>
</dbReference>
<feature type="domain" description="Kazal-like" evidence="9">
    <location>
        <begin position="447"/>
        <end position="495"/>
    </location>
</feature>
<dbReference type="Proteomes" id="UP000887568">
    <property type="component" value="Unplaced"/>
</dbReference>
<keyword evidence="3" id="KW-1003">Cell membrane</keyword>
<dbReference type="CDD" id="cd17336">
    <property type="entry name" value="MFS_SLCO_OATP"/>
    <property type="match status" value="1"/>
</dbReference>
<feature type="transmembrane region" description="Helical" evidence="8">
    <location>
        <begin position="178"/>
        <end position="204"/>
    </location>
</feature>
<evidence type="ECO:0000313" key="11">
    <source>
        <dbReference type="Proteomes" id="UP000887568"/>
    </source>
</evidence>
<dbReference type="OMA" id="NNSANAY"/>
<evidence type="ECO:0000256" key="1">
    <source>
        <dbReference type="ARBA" id="ARBA00004651"/>
    </source>
</evidence>
<dbReference type="RefSeq" id="XP_038064510.1">
    <property type="nucleotide sequence ID" value="XM_038208582.1"/>
</dbReference>
<feature type="transmembrane region" description="Helical" evidence="8">
    <location>
        <begin position="264"/>
        <end position="286"/>
    </location>
</feature>